<evidence type="ECO:0000313" key="1">
    <source>
        <dbReference type="EMBL" id="ACL63999.1"/>
    </source>
</evidence>
<name>B8JCX1_ANAD2</name>
<dbReference type="Proteomes" id="UP000007089">
    <property type="component" value="Chromosome"/>
</dbReference>
<dbReference type="KEGG" id="acp:A2cp1_0642"/>
<proteinExistence type="predicted"/>
<sequence length="305" mass="34197">MRHAPVAAFVFRRPARAQQMLASLAANPEVRDTQVVVFSDGPRSAADAAAVDETRRVVQAAGLPHLEVVARERNLGLARSVREGVTRLCREHGRAIVLEDDLVLSPTFLEYMNAALDRYSEDERVYAVSGFQYPVRLRAPEDAVFLPFISSWGWATWERAWRHLDGEATGRARLLADPALRQRFDLGGRYGFSGMLEDQVSGRSDSWAILWYLTVFMRGGLALFPARSLVENRGFEAGGTHCPEDAPRHIRAVAQPFRVRTWPEPRVDAAAYRRVTRCMGFDATIPGQLLALGERLLRRLRASGR</sequence>
<dbReference type="RefSeq" id="WP_012632039.1">
    <property type="nucleotide sequence ID" value="NC_011891.1"/>
</dbReference>
<reference evidence="1" key="1">
    <citation type="submission" date="2009-01" db="EMBL/GenBank/DDBJ databases">
        <title>Complete sequence of Anaeromyxobacter dehalogenans 2CP-1.</title>
        <authorList>
            <consortium name="US DOE Joint Genome Institute"/>
            <person name="Lucas S."/>
            <person name="Copeland A."/>
            <person name="Lapidus A."/>
            <person name="Glavina del Rio T."/>
            <person name="Dalin E."/>
            <person name="Tice H."/>
            <person name="Bruce D."/>
            <person name="Goodwin L."/>
            <person name="Pitluck S."/>
            <person name="Saunders E."/>
            <person name="Brettin T."/>
            <person name="Detter J.C."/>
            <person name="Han C."/>
            <person name="Larimer F."/>
            <person name="Land M."/>
            <person name="Hauser L."/>
            <person name="Kyrpides N."/>
            <person name="Ovchinnikova G."/>
            <person name="Beliaev A.S."/>
            <person name="Richardson P."/>
        </authorList>
    </citation>
    <scope>NUCLEOTIDE SEQUENCE</scope>
    <source>
        <strain evidence="1">2CP-1</strain>
    </source>
</reference>
<dbReference type="Gene3D" id="3.90.550.10">
    <property type="entry name" value="Spore Coat Polysaccharide Biosynthesis Protein SpsA, Chain A"/>
    <property type="match status" value="1"/>
</dbReference>
<keyword evidence="2" id="KW-1185">Reference proteome</keyword>
<dbReference type="AlphaFoldDB" id="B8JCX1"/>
<organism evidence="1 2">
    <name type="scientific">Anaeromyxobacter dehalogenans (strain ATCC BAA-258 / DSM 21875 / 2CP-1)</name>
    <dbReference type="NCBI Taxonomy" id="455488"/>
    <lineage>
        <taxon>Bacteria</taxon>
        <taxon>Pseudomonadati</taxon>
        <taxon>Myxococcota</taxon>
        <taxon>Myxococcia</taxon>
        <taxon>Myxococcales</taxon>
        <taxon>Cystobacterineae</taxon>
        <taxon>Anaeromyxobacteraceae</taxon>
        <taxon>Anaeromyxobacter</taxon>
    </lineage>
</organism>
<accession>B8JCX1</accession>
<protein>
    <submittedName>
        <fullName evidence="1">Uncharacterized protein</fullName>
    </submittedName>
</protein>
<dbReference type="SUPFAM" id="SSF53448">
    <property type="entry name" value="Nucleotide-diphospho-sugar transferases"/>
    <property type="match status" value="1"/>
</dbReference>
<gene>
    <name evidence="1" type="ordered locus">A2cp1_0642</name>
</gene>
<evidence type="ECO:0000313" key="2">
    <source>
        <dbReference type="Proteomes" id="UP000007089"/>
    </source>
</evidence>
<dbReference type="EMBL" id="CP001359">
    <property type="protein sequence ID" value="ACL63999.1"/>
    <property type="molecule type" value="Genomic_DNA"/>
</dbReference>
<dbReference type="HOGENOM" id="CLU_054735_0_0_7"/>
<dbReference type="InterPro" id="IPR029044">
    <property type="entry name" value="Nucleotide-diphossugar_trans"/>
</dbReference>